<dbReference type="InterPro" id="IPR007037">
    <property type="entry name" value="SIP_rossman_dom"/>
</dbReference>
<dbReference type="SUPFAM" id="SSF63380">
    <property type="entry name" value="Riboflavin synthase domain-like"/>
    <property type="match status" value="1"/>
</dbReference>
<proteinExistence type="predicted"/>
<dbReference type="RefSeq" id="WP_085511933.1">
    <property type="nucleotide sequence ID" value="NZ_FXAP01000003.1"/>
</dbReference>
<dbReference type="Pfam" id="PF08021">
    <property type="entry name" value="FAD_binding_9"/>
    <property type="match status" value="1"/>
</dbReference>
<organism evidence="2 3">
    <name type="scientific">Plantibacter flavus</name>
    <dbReference type="NCBI Taxonomy" id="150123"/>
    <lineage>
        <taxon>Bacteria</taxon>
        <taxon>Bacillati</taxon>
        <taxon>Actinomycetota</taxon>
        <taxon>Actinomycetes</taxon>
        <taxon>Micrococcales</taxon>
        <taxon>Microbacteriaceae</taxon>
        <taxon>Plantibacter</taxon>
    </lineage>
</organism>
<dbReference type="PANTHER" id="PTHR30157:SF0">
    <property type="entry name" value="NADPH-DEPENDENT FERRIC-CHELATE REDUCTASE"/>
    <property type="match status" value="1"/>
</dbReference>
<protein>
    <submittedName>
        <fullName evidence="2">NADPH-dependent ferric siderophore reductase</fullName>
    </submittedName>
</protein>
<gene>
    <name evidence="2" type="ORF">EDD42_0615</name>
</gene>
<accession>A0A3N2BZT4</accession>
<keyword evidence="3" id="KW-1185">Reference proteome</keyword>
<dbReference type="PANTHER" id="PTHR30157">
    <property type="entry name" value="FERRIC REDUCTASE, NADPH-DEPENDENT"/>
    <property type="match status" value="1"/>
</dbReference>
<dbReference type="Proteomes" id="UP000266915">
    <property type="component" value="Unassembled WGS sequence"/>
</dbReference>
<dbReference type="Gene3D" id="3.40.50.80">
    <property type="entry name" value="Nucleotide-binding domain of ferredoxin-NADP reductase (FNR) module"/>
    <property type="match status" value="1"/>
</dbReference>
<dbReference type="InterPro" id="IPR039374">
    <property type="entry name" value="SIP_fam"/>
</dbReference>
<dbReference type="EMBL" id="RKHL01000001">
    <property type="protein sequence ID" value="ROR80574.1"/>
    <property type="molecule type" value="Genomic_DNA"/>
</dbReference>
<sequence length="316" mass="34637">MPRLSEQTPDSIFILLAAVVRRIEQVSPSYRRFTFTGPEVQHIADNRHDQRIKLLFPLPDTGFDELPMHDDWYQAWRLLPNDKRHPMRTYTIREVRPELAEFDVDIALHGRVGPASTWAMDAKVGDELVVNVPNARSAVPAGGIDWHAPATVDQVLLAGDETALPGIAGILERLPSTARGIAVVELPHEDDIAALSTKPDGVEVVVLSRGDQPVGTLLIPEVERIASRLAPSVDTATIATQPALEDVDVDTELLWEAPVNATGGPVLESAPLYAWLAGEASAIKTLRRHLVSGCGVDRKSVAFMGYWRHGKAEDNR</sequence>
<dbReference type="InterPro" id="IPR039261">
    <property type="entry name" value="FNR_nucleotide-bd"/>
</dbReference>
<evidence type="ECO:0000259" key="1">
    <source>
        <dbReference type="PROSITE" id="PS51384"/>
    </source>
</evidence>
<comment type="caution">
    <text evidence="2">The sequence shown here is derived from an EMBL/GenBank/DDBJ whole genome shotgun (WGS) entry which is preliminary data.</text>
</comment>
<dbReference type="GO" id="GO:0016491">
    <property type="term" value="F:oxidoreductase activity"/>
    <property type="evidence" value="ECO:0007669"/>
    <property type="project" value="InterPro"/>
</dbReference>
<dbReference type="InterPro" id="IPR017927">
    <property type="entry name" value="FAD-bd_FR_type"/>
</dbReference>
<feature type="domain" description="FAD-binding FR-type" evidence="1">
    <location>
        <begin position="13"/>
        <end position="140"/>
    </location>
</feature>
<dbReference type="PROSITE" id="PS51384">
    <property type="entry name" value="FAD_FR"/>
    <property type="match status" value="1"/>
</dbReference>
<name>A0A3N2BZT4_9MICO</name>
<reference evidence="2 3" key="1">
    <citation type="submission" date="2018-11" db="EMBL/GenBank/DDBJ databases">
        <title>Sequencing the genomes of 1000 actinobacteria strains.</title>
        <authorList>
            <person name="Klenk H.-P."/>
        </authorList>
    </citation>
    <scope>NUCLEOTIDE SEQUENCE [LARGE SCALE GENOMIC DNA]</scope>
    <source>
        <strain evidence="2 3">DSM 14012</strain>
    </source>
</reference>
<dbReference type="AlphaFoldDB" id="A0A3N2BZT4"/>
<dbReference type="Gene3D" id="2.40.30.10">
    <property type="entry name" value="Translation factors"/>
    <property type="match status" value="1"/>
</dbReference>
<evidence type="ECO:0000313" key="3">
    <source>
        <dbReference type="Proteomes" id="UP000266915"/>
    </source>
</evidence>
<dbReference type="Pfam" id="PF04954">
    <property type="entry name" value="SIP"/>
    <property type="match status" value="1"/>
</dbReference>
<dbReference type="InterPro" id="IPR013113">
    <property type="entry name" value="SIP_FAD-bd"/>
</dbReference>
<evidence type="ECO:0000313" key="2">
    <source>
        <dbReference type="EMBL" id="ROR80574.1"/>
    </source>
</evidence>
<dbReference type="CDD" id="cd06193">
    <property type="entry name" value="siderophore_interacting"/>
    <property type="match status" value="1"/>
</dbReference>
<dbReference type="InterPro" id="IPR017938">
    <property type="entry name" value="Riboflavin_synthase-like_b-brl"/>
</dbReference>